<evidence type="ECO:0000259" key="3">
    <source>
        <dbReference type="PROSITE" id="PS50835"/>
    </source>
</evidence>
<dbReference type="InterPro" id="IPR036179">
    <property type="entry name" value="Ig-like_dom_sf"/>
</dbReference>
<proteinExistence type="predicted"/>
<dbReference type="PROSITE" id="PS50835">
    <property type="entry name" value="IG_LIKE"/>
    <property type="match status" value="1"/>
</dbReference>
<keyword evidence="2" id="KW-1133">Transmembrane helix</keyword>
<name>A0A9Q0YMS6_HOLLE</name>
<keyword evidence="2" id="KW-0812">Transmembrane</keyword>
<dbReference type="AlphaFoldDB" id="A0A9Q0YMS6"/>
<dbReference type="SUPFAM" id="SSF48726">
    <property type="entry name" value="Immunoglobulin"/>
    <property type="match status" value="1"/>
</dbReference>
<dbReference type="Pfam" id="PF13927">
    <property type="entry name" value="Ig_3"/>
    <property type="match status" value="1"/>
</dbReference>
<feature type="region of interest" description="Disordered" evidence="1">
    <location>
        <begin position="246"/>
        <end position="267"/>
    </location>
</feature>
<accession>A0A9Q0YMS6</accession>
<feature type="compositionally biased region" description="Basic and acidic residues" evidence="1">
    <location>
        <begin position="246"/>
        <end position="260"/>
    </location>
</feature>
<evidence type="ECO:0000256" key="2">
    <source>
        <dbReference type="SAM" id="Phobius"/>
    </source>
</evidence>
<sequence>MLPTQPSCQYPENVKGRPLLNLTSVEFVCPPVVDQAATLDFTPSLGDSLELTCPILGGDPPIESIEWTFWTKEGLPKPSMSVEVCTNCSFFVKNVNYDWEGIYQCTANNGVKVSLNISIRIHEELPVTTIEPEGIDSSDELSDRGRHFPWQVLILTLLLAIVSFGFVVCYSIYRVHVRENSTSTDLSLNAELNEIDSTVTPSPPVMFSTTRESVDISRGNGYHEPANKETPKADVNFSYENVSHLREGRDPRTRDIEKNTDGNVPYTDTMRQQETELSSSYCNIKIAIGRNRDFKNDSLVEDVYEVTNIDEYSALTVVHECEGLGEFFLSPTGRSESQWFDSIQFTLILLDDASSIDPARELQKQEAQQALICRIFNRSGLKSSTWERD</sequence>
<evidence type="ECO:0000256" key="1">
    <source>
        <dbReference type="SAM" id="MobiDB-lite"/>
    </source>
</evidence>
<dbReference type="Gene3D" id="2.60.40.10">
    <property type="entry name" value="Immunoglobulins"/>
    <property type="match status" value="1"/>
</dbReference>
<keyword evidence="2" id="KW-0472">Membrane</keyword>
<evidence type="ECO:0000313" key="5">
    <source>
        <dbReference type="Proteomes" id="UP001152320"/>
    </source>
</evidence>
<protein>
    <recommendedName>
        <fullName evidence="3">Ig-like domain-containing protein</fullName>
    </recommendedName>
</protein>
<organism evidence="4 5">
    <name type="scientific">Holothuria leucospilota</name>
    <name type="common">Black long sea cucumber</name>
    <name type="synonym">Mertensiothuria leucospilota</name>
    <dbReference type="NCBI Taxonomy" id="206669"/>
    <lineage>
        <taxon>Eukaryota</taxon>
        <taxon>Metazoa</taxon>
        <taxon>Echinodermata</taxon>
        <taxon>Eleutherozoa</taxon>
        <taxon>Echinozoa</taxon>
        <taxon>Holothuroidea</taxon>
        <taxon>Aspidochirotacea</taxon>
        <taxon>Aspidochirotida</taxon>
        <taxon>Holothuriidae</taxon>
        <taxon>Holothuria</taxon>
    </lineage>
</organism>
<dbReference type="InterPro" id="IPR003598">
    <property type="entry name" value="Ig_sub2"/>
</dbReference>
<dbReference type="InterPro" id="IPR013783">
    <property type="entry name" value="Ig-like_fold"/>
</dbReference>
<keyword evidence="5" id="KW-1185">Reference proteome</keyword>
<feature type="transmembrane region" description="Helical" evidence="2">
    <location>
        <begin position="152"/>
        <end position="173"/>
    </location>
</feature>
<comment type="caution">
    <text evidence="4">The sequence shown here is derived from an EMBL/GenBank/DDBJ whole genome shotgun (WGS) entry which is preliminary data.</text>
</comment>
<gene>
    <name evidence="4" type="ORF">HOLleu_38125</name>
</gene>
<dbReference type="Proteomes" id="UP001152320">
    <property type="component" value="Chromosome 20"/>
</dbReference>
<dbReference type="OrthoDB" id="6159398at2759"/>
<dbReference type="EMBL" id="JAIZAY010000020">
    <property type="protein sequence ID" value="KAJ8023052.1"/>
    <property type="molecule type" value="Genomic_DNA"/>
</dbReference>
<reference evidence="4" key="1">
    <citation type="submission" date="2021-10" db="EMBL/GenBank/DDBJ databases">
        <title>Tropical sea cucumber genome reveals ecological adaptation and Cuvierian tubules defense mechanism.</title>
        <authorList>
            <person name="Chen T."/>
        </authorList>
    </citation>
    <scope>NUCLEOTIDE SEQUENCE</scope>
    <source>
        <strain evidence="4">Nanhai2018</strain>
        <tissue evidence="4">Muscle</tissue>
    </source>
</reference>
<evidence type="ECO:0000313" key="4">
    <source>
        <dbReference type="EMBL" id="KAJ8023052.1"/>
    </source>
</evidence>
<dbReference type="SMART" id="SM00408">
    <property type="entry name" value="IGc2"/>
    <property type="match status" value="1"/>
</dbReference>
<dbReference type="InterPro" id="IPR007110">
    <property type="entry name" value="Ig-like_dom"/>
</dbReference>
<feature type="domain" description="Ig-like" evidence="3">
    <location>
        <begin position="30"/>
        <end position="118"/>
    </location>
</feature>